<dbReference type="EMBL" id="CAJHNH020001886">
    <property type="protein sequence ID" value="CAG5124821.1"/>
    <property type="molecule type" value="Genomic_DNA"/>
</dbReference>
<evidence type="ECO:0000256" key="3">
    <source>
        <dbReference type="SAM" id="MobiDB-lite"/>
    </source>
</evidence>
<reference evidence="6" key="1">
    <citation type="submission" date="2021-04" db="EMBL/GenBank/DDBJ databases">
        <authorList>
            <consortium name="Molecular Ecology Group"/>
        </authorList>
    </citation>
    <scope>NUCLEOTIDE SEQUENCE</scope>
</reference>
<dbReference type="SUPFAM" id="SSF55961">
    <property type="entry name" value="Bet v1-like"/>
    <property type="match status" value="1"/>
</dbReference>
<comment type="caution">
    <text evidence="6">The sequence shown here is derived from an EMBL/GenBank/DDBJ whole genome shotgun (WGS) entry which is preliminary data.</text>
</comment>
<dbReference type="InterPro" id="IPR008936">
    <property type="entry name" value="Rho_GTPase_activation_prot"/>
</dbReference>
<evidence type="ECO:0000256" key="2">
    <source>
        <dbReference type="ARBA" id="ARBA00022553"/>
    </source>
</evidence>
<feature type="compositionally biased region" description="Low complexity" evidence="3">
    <location>
        <begin position="315"/>
        <end position="326"/>
    </location>
</feature>
<dbReference type="FunFam" id="3.30.530.20:FF:000009">
    <property type="entry name" value="StAR related lipid transfer domain containing 13"/>
    <property type="match status" value="1"/>
</dbReference>
<feature type="region of interest" description="Disordered" evidence="3">
    <location>
        <begin position="377"/>
        <end position="400"/>
    </location>
</feature>
<feature type="compositionally biased region" description="Polar residues" evidence="3">
    <location>
        <begin position="387"/>
        <end position="398"/>
    </location>
</feature>
<feature type="domain" description="Rho-GAP" evidence="4">
    <location>
        <begin position="676"/>
        <end position="882"/>
    </location>
</feature>
<feature type="compositionally biased region" description="Polar residues" evidence="3">
    <location>
        <begin position="426"/>
        <end position="437"/>
    </location>
</feature>
<dbReference type="SUPFAM" id="SSF48350">
    <property type="entry name" value="GTPase activation domain, GAP"/>
    <property type="match status" value="1"/>
</dbReference>
<keyword evidence="2" id="KW-0597">Phosphoprotein</keyword>
<protein>
    <submittedName>
        <fullName evidence="6">Uncharacterized protein</fullName>
    </submittedName>
</protein>
<dbReference type="PROSITE" id="PS50848">
    <property type="entry name" value="START"/>
    <property type="match status" value="1"/>
</dbReference>
<dbReference type="Gene3D" id="1.10.555.10">
    <property type="entry name" value="Rho GTPase activation protein"/>
    <property type="match status" value="1"/>
</dbReference>
<feature type="compositionally biased region" description="Polar residues" evidence="3">
    <location>
        <begin position="276"/>
        <end position="308"/>
    </location>
</feature>
<dbReference type="Proteomes" id="UP000678393">
    <property type="component" value="Unassembled WGS sequence"/>
</dbReference>
<accession>A0A8S3ZCP5</accession>
<dbReference type="InterPro" id="IPR000198">
    <property type="entry name" value="RhoGAP_dom"/>
</dbReference>
<organism evidence="6 7">
    <name type="scientific">Candidula unifasciata</name>
    <dbReference type="NCBI Taxonomy" id="100452"/>
    <lineage>
        <taxon>Eukaryota</taxon>
        <taxon>Metazoa</taxon>
        <taxon>Spiralia</taxon>
        <taxon>Lophotrochozoa</taxon>
        <taxon>Mollusca</taxon>
        <taxon>Gastropoda</taxon>
        <taxon>Heterobranchia</taxon>
        <taxon>Euthyneura</taxon>
        <taxon>Panpulmonata</taxon>
        <taxon>Eupulmonata</taxon>
        <taxon>Stylommatophora</taxon>
        <taxon>Helicina</taxon>
        <taxon>Helicoidea</taxon>
        <taxon>Geomitridae</taxon>
        <taxon>Candidula</taxon>
    </lineage>
</organism>
<proteinExistence type="predicted"/>
<dbReference type="PANTHER" id="PTHR12659:SF7">
    <property type="entry name" value="CROSSVEINLESS C, ISOFORM C"/>
    <property type="match status" value="1"/>
</dbReference>
<evidence type="ECO:0000259" key="4">
    <source>
        <dbReference type="PROSITE" id="PS50238"/>
    </source>
</evidence>
<sequence>LEIVEALKWLRAAGFPQYAQMFEEGQFPVDLGVIERDHDFLDQDSLKSLFRRLEKLNKYADLSLDTLPGKKVSSEEDEEEDLCALSDRWEYKKSAGRWSRKGVTSSSRHATAMGSDQTDMTGHSESQDSLLDHDTCTPRKEAIPNSFSHSVEQESNSHRPQVKFHKNATREQDLNDVFVSARPIPVADEKSKSSNNLFRKMDVLKNKRSRGMSKRRNILDISGPIVEDSDHLRAKLERLNCVDISPSSKTVRPELSAGGHVSTLGSRASSVERTENPGSSEFTSSHATVQSSTNSHSLVQPSSTSNIMVQHPPASHSSVQSVSFSHTNVQSPPTSHTSVKSLSSSCIPVQSPPFSQFPVQSPPYSTSKTTLSVLETNPQATKPPATPNSSTLKNSPNHNIDILSSAKQTPLDGDCKLNTHFPNTATQSLSSSKGVTHSSSLDSYFQDSSGNNDIDSGELTDSQPTLAQKEYDDFDLILQQLYQNINELSDYVSRETGESMSLFDPETHFTSLVKPISSPDINNSLEFDGALDLDPENSFSGGEGSNTAESSSEDPELVATDVSRDSLDEISSVPRERRDSGVGHSLPRAPSERRQKKLRWNSFQNSHKPDVNSRAMQINQLTVYQMVRLQKLCLLKLTAIMEKCLPVSRSGWNWMMPRFMKKPKIADFIDRKVFGVPLNVMAQRTGQPLPQCVLHAMRYLRRTSPNAVGIFRKSGVKSKIQQLRDYLEAHPDTVNFEGVNAYNVADMLKTYFRDLPECLLTNKMSEIFRSIYMHVPPSQRLEALQTAIVLLPDENREVLQSILLFLSDISSHEADHQMNANNLAVCFTPTVFQLGPQHTVTAQSPKRNHKTSIAVPDPREMMEQKAAHECLLMMILECKKLFTVFPSLYQQLQVHAVPQIMPVPLLDIGCAPSDVRSFGQERIQIILKEAHDKNRGWLQAFMVGDVEVFLRKPMDDCPLKEWKLVVEIEAPPIEVLHRILHERHVWDEDLLSWSVVERLDPHSDIFQFVLNSMAPHPFRHFCVLRYWRSDLNKGACALITMSVEHSHPMEVQGVWAVDLGSYFLMEHCGSGRSRLTYITRLDTRGRSPEWYTRIFGHICANFLTRLKESFRQVTQGPETRV</sequence>
<dbReference type="SUPFAM" id="SSF47769">
    <property type="entry name" value="SAM/Pointed domain"/>
    <property type="match status" value="1"/>
</dbReference>
<dbReference type="PROSITE" id="PS50238">
    <property type="entry name" value="RHOGAP"/>
    <property type="match status" value="1"/>
</dbReference>
<dbReference type="PANTHER" id="PTHR12659">
    <property type="entry name" value="RHO-TYPE GTPASE ACTIVATING PROTEIN"/>
    <property type="match status" value="1"/>
</dbReference>
<dbReference type="InterPro" id="IPR023393">
    <property type="entry name" value="START-like_dom_sf"/>
</dbReference>
<keyword evidence="7" id="KW-1185">Reference proteome</keyword>
<feature type="compositionally biased region" description="Low complexity" evidence="3">
    <location>
        <begin position="438"/>
        <end position="449"/>
    </location>
</feature>
<feature type="region of interest" description="Disordered" evidence="3">
    <location>
        <begin position="525"/>
        <end position="596"/>
    </location>
</feature>
<dbReference type="GO" id="GO:0005096">
    <property type="term" value="F:GTPase activator activity"/>
    <property type="evidence" value="ECO:0007669"/>
    <property type="project" value="UniProtKB-KW"/>
</dbReference>
<name>A0A8S3ZCP5_9EUPU</name>
<feature type="compositionally biased region" description="Polar residues" evidence="3">
    <location>
        <begin position="102"/>
        <end position="129"/>
    </location>
</feature>
<dbReference type="OrthoDB" id="10003330at2759"/>
<feature type="domain" description="START" evidence="5">
    <location>
        <begin position="908"/>
        <end position="1091"/>
    </location>
</feature>
<dbReference type="SMART" id="SM00324">
    <property type="entry name" value="RhoGAP"/>
    <property type="match status" value="1"/>
</dbReference>
<feature type="non-terminal residue" evidence="6">
    <location>
        <position position="1121"/>
    </location>
</feature>
<dbReference type="GO" id="GO:0008289">
    <property type="term" value="F:lipid binding"/>
    <property type="evidence" value="ECO:0007669"/>
    <property type="project" value="InterPro"/>
</dbReference>
<dbReference type="GO" id="GO:0035023">
    <property type="term" value="P:regulation of Rho protein signal transduction"/>
    <property type="evidence" value="ECO:0007669"/>
    <property type="project" value="TreeGrafter"/>
</dbReference>
<dbReference type="Gene3D" id="1.10.287.2070">
    <property type="match status" value="1"/>
</dbReference>
<dbReference type="Gene3D" id="3.30.530.20">
    <property type="match status" value="1"/>
</dbReference>
<gene>
    <name evidence="6" type="ORF">CUNI_LOCUS10379</name>
</gene>
<dbReference type="AlphaFoldDB" id="A0A8S3ZCP5"/>
<feature type="region of interest" description="Disordered" evidence="3">
    <location>
        <begin position="248"/>
        <end position="345"/>
    </location>
</feature>
<feature type="compositionally biased region" description="Polar residues" evidence="3">
    <location>
        <begin position="450"/>
        <end position="460"/>
    </location>
</feature>
<feature type="compositionally biased region" description="Basic and acidic residues" evidence="3">
    <location>
        <begin position="130"/>
        <end position="142"/>
    </location>
</feature>
<dbReference type="Pfam" id="PF00620">
    <property type="entry name" value="RhoGAP"/>
    <property type="match status" value="1"/>
</dbReference>
<dbReference type="SMART" id="SM00234">
    <property type="entry name" value="START"/>
    <property type="match status" value="1"/>
</dbReference>
<evidence type="ECO:0000313" key="6">
    <source>
        <dbReference type="EMBL" id="CAG5124821.1"/>
    </source>
</evidence>
<feature type="region of interest" description="Disordered" evidence="3">
    <location>
        <begin position="100"/>
        <end position="142"/>
    </location>
</feature>
<feature type="region of interest" description="Disordered" evidence="3">
    <location>
        <begin position="426"/>
        <end position="460"/>
    </location>
</feature>
<dbReference type="GO" id="GO:0007165">
    <property type="term" value="P:signal transduction"/>
    <property type="evidence" value="ECO:0007669"/>
    <property type="project" value="InterPro"/>
</dbReference>
<keyword evidence="1" id="KW-0343">GTPase activation</keyword>
<dbReference type="InterPro" id="IPR013761">
    <property type="entry name" value="SAM/pointed_sf"/>
</dbReference>
<dbReference type="Pfam" id="PF01852">
    <property type="entry name" value="START"/>
    <property type="match status" value="1"/>
</dbReference>
<evidence type="ECO:0000313" key="7">
    <source>
        <dbReference type="Proteomes" id="UP000678393"/>
    </source>
</evidence>
<feature type="compositionally biased region" description="Polar residues" evidence="3">
    <location>
        <begin position="537"/>
        <end position="550"/>
    </location>
</feature>
<dbReference type="GO" id="GO:0030036">
    <property type="term" value="P:actin cytoskeleton organization"/>
    <property type="evidence" value="ECO:0007669"/>
    <property type="project" value="TreeGrafter"/>
</dbReference>
<dbReference type="InterPro" id="IPR002913">
    <property type="entry name" value="START_lipid-bd_dom"/>
</dbReference>
<evidence type="ECO:0000256" key="1">
    <source>
        <dbReference type="ARBA" id="ARBA00022468"/>
    </source>
</evidence>
<feature type="compositionally biased region" description="Low complexity" evidence="3">
    <location>
        <begin position="335"/>
        <end position="345"/>
    </location>
</feature>
<evidence type="ECO:0000259" key="5">
    <source>
        <dbReference type="PROSITE" id="PS50848"/>
    </source>
</evidence>